<protein>
    <submittedName>
        <fullName evidence="1">Uncharacterized protein</fullName>
    </submittedName>
</protein>
<dbReference type="Proteomes" id="UP000053593">
    <property type="component" value="Unassembled WGS sequence"/>
</dbReference>
<gene>
    <name evidence="1" type="ORF">GYMLUDRAFT_764272</name>
</gene>
<reference evidence="1 2" key="1">
    <citation type="submission" date="2014-04" db="EMBL/GenBank/DDBJ databases">
        <title>Evolutionary Origins and Diversification of the Mycorrhizal Mutualists.</title>
        <authorList>
            <consortium name="DOE Joint Genome Institute"/>
            <consortium name="Mycorrhizal Genomics Consortium"/>
            <person name="Kohler A."/>
            <person name="Kuo A."/>
            <person name="Nagy L.G."/>
            <person name="Floudas D."/>
            <person name="Copeland A."/>
            <person name="Barry K.W."/>
            <person name="Cichocki N."/>
            <person name="Veneault-Fourrey C."/>
            <person name="LaButti K."/>
            <person name="Lindquist E.A."/>
            <person name="Lipzen A."/>
            <person name="Lundell T."/>
            <person name="Morin E."/>
            <person name="Murat C."/>
            <person name="Riley R."/>
            <person name="Ohm R."/>
            <person name="Sun H."/>
            <person name="Tunlid A."/>
            <person name="Henrissat B."/>
            <person name="Grigoriev I.V."/>
            <person name="Hibbett D.S."/>
            <person name="Martin F."/>
        </authorList>
    </citation>
    <scope>NUCLEOTIDE SEQUENCE [LARGE SCALE GENOMIC DNA]</scope>
    <source>
        <strain evidence="1 2">FD-317 M1</strain>
    </source>
</reference>
<dbReference type="HOGENOM" id="CLU_2904397_0_0_1"/>
<dbReference type="AlphaFoldDB" id="A0A0D0CPG9"/>
<name>A0A0D0CPG9_9AGAR</name>
<evidence type="ECO:0000313" key="2">
    <source>
        <dbReference type="Proteomes" id="UP000053593"/>
    </source>
</evidence>
<accession>A0A0D0CPG9</accession>
<evidence type="ECO:0000313" key="1">
    <source>
        <dbReference type="EMBL" id="KIK57218.1"/>
    </source>
</evidence>
<keyword evidence="2" id="KW-1185">Reference proteome</keyword>
<dbReference type="EMBL" id="KN834792">
    <property type="protein sequence ID" value="KIK57218.1"/>
    <property type="molecule type" value="Genomic_DNA"/>
</dbReference>
<sequence length="62" mass="7009">MIRNIHQPDGPPINLIHHTPPLPLSTRCTKSYSFPQLVARPTNLINILLSKSRLFRTSSSMT</sequence>
<organism evidence="1 2">
    <name type="scientific">Collybiopsis luxurians FD-317 M1</name>
    <dbReference type="NCBI Taxonomy" id="944289"/>
    <lineage>
        <taxon>Eukaryota</taxon>
        <taxon>Fungi</taxon>
        <taxon>Dikarya</taxon>
        <taxon>Basidiomycota</taxon>
        <taxon>Agaricomycotina</taxon>
        <taxon>Agaricomycetes</taxon>
        <taxon>Agaricomycetidae</taxon>
        <taxon>Agaricales</taxon>
        <taxon>Marasmiineae</taxon>
        <taxon>Omphalotaceae</taxon>
        <taxon>Collybiopsis</taxon>
        <taxon>Collybiopsis luxurians</taxon>
    </lineage>
</organism>
<proteinExistence type="predicted"/>